<feature type="transmembrane region" description="Helical" evidence="1">
    <location>
        <begin position="254"/>
        <end position="273"/>
    </location>
</feature>
<comment type="caution">
    <text evidence="2">The sequence shown here is derived from an EMBL/GenBank/DDBJ whole genome shotgun (WGS) entry which is preliminary data.</text>
</comment>
<evidence type="ECO:0000313" key="3">
    <source>
        <dbReference type="Proteomes" id="UP000198287"/>
    </source>
</evidence>
<reference evidence="2 3" key="1">
    <citation type="submission" date="2015-12" db="EMBL/GenBank/DDBJ databases">
        <title>The genome of Folsomia candida.</title>
        <authorList>
            <person name="Faddeeva A."/>
            <person name="Derks M.F."/>
            <person name="Anvar Y."/>
            <person name="Smit S."/>
            <person name="Van Straalen N."/>
            <person name="Roelofs D."/>
        </authorList>
    </citation>
    <scope>NUCLEOTIDE SEQUENCE [LARGE SCALE GENOMIC DNA]</scope>
    <source>
        <strain evidence="2 3">VU population</strain>
        <tissue evidence="2">Whole body</tissue>
    </source>
</reference>
<feature type="transmembrane region" description="Helical" evidence="1">
    <location>
        <begin position="39"/>
        <end position="59"/>
    </location>
</feature>
<accession>A0A226DJJ5</accession>
<keyword evidence="1" id="KW-1133">Transmembrane helix</keyword>
<proteinExistence type="predicted"/>
<dbReference type="EMBL" id="LNIX01000018">
    <property type="protein sequence ID" value="OXA45290.1"/>
    <property type="molecule type" value="Genomic_DNA"/>
</dbReference>
<gene>
    <name evidence="2" type="ORF">Fcan01_19899</name>
</gene>
<keyword evidence="1" id="KW-0472">Membrane</keyword>
<evidence type="ECO:0000313" key="2">
    <source>
        <dbReference type="EMBL" id="OXA45290.1"/>
    </source>
</evidence>
<dbReference type="AlphaFoldDB" id="A0A226DJJ5"/>
<keyword evidence="3" id="KW-1185">Reference proteome</keyword>
<feature type="transmembrane region" description="Helical" evidence="1">
    <location>
        <begin position="177"/>
        <end position="195"/>
    </location>
</feature>
<keyword evidence="1" id="KW-0812">Transmembrane</keyword>
<feature type="transmembrane region" description="Helical" evidence="1">
    <location>
        <begin position="285"/>
        <end position="308"/>
    </location>
</feature>
<evidence type="ECO:0000256" key="1">
    <source>
        <dbReference type="SAM" id="Phobius"/>
    </source>
</evidence>
<feature type="transmembrane region" description="Helical" evidence="1">
    <location>
        <begin position="132"/>
        <end position="157"/>
    </location>
</feature>
<evidence type="ECO:0008006" key="4">
    <source>
        <dbReference type="Google" id="ProtNLM"/>
    </source>
</evidence>
<name>A0A226DJJ5_FOLCA</name>
<feature type="transmembrane region" description="Helical" evidence="1">
    <location>
        <begin position="202"/>
        <end position="219"/>
    </location>
</feature>
<feature type="transmembrane region" description="Helical" evidence="1">
    <location>
        <begin position="71"/>
        <end position="95"/>
    </location>
</feature>
<protein>
    <recommendedName>
        <fullName evidence="4">Odorant receptor</fullName>
    </recommendedName>
</protein>
<sequence>MSNFTSLHIYQKVFQFYFKFPYVYNSSTGRFQTYHLKDLLYTFYLPEFLVFASILLIIAELMNLAYSDKIPILQVVLYVCALLLSTFNISLAVAISIVKREYVAFCNDLHRQAELLEKDFAKHAKKWDKLTIILTNFALSSVTLPFVYAVFEAYLIVNDKFGQLQYTFANSICPLNTYFACKAITFIILTVWNALISFNDTAILVGSVIHGALVLNVMIDSVGRLGRMSPGLHSIRLYQRFCILNKNLESISTTLAVLLLSLGFGFTVTCNFVTIRMFGVIRMPFYLFFPTGSLVAMVGIGILFPYGIACHELSRKLLAGWRRTLGSKRGSMRFEEKMGKVLRPIGIKVVSGEFSLFVLKKSTKSRYYVAVGNTTMDALMA</sequence>
<dbReference type="Proteomes" id="UP000198287">
    <property type="component" value="Unassembled WGS sequence"/>
</dbReference>
<organism evidence="2 3">
    <name type="scientific">Folsomia candida</name>
    <name type="common">Springtail</name>
    <dbReference type="NCBI Taxonomy" id="158441"/>
    <lineage>
        <taxon>Eukaryota</taxon>
        <taxon>Metazoa</taxon>
        <taxon>Ecdysozoa</taxon>
        <taxon>Arthropoda</taxon>
        <taxon>Hexapoda</taxon>
        <taxon>Collembola</taxon>
        <taxon>Entomobryomorpha</taxon>
        <taxon>Isotomoidea</taxon>
        <taxon>Isotomidae</taxon>
        <taxon>Proisotominae</taxon>
        <taxon>Folsomia</taxon>
    </lineage>
</organism>